<dbReference type="Proteomes" id="UP000015453">
    <property type="component" value="Unassembled WGS sequence"/>
</dbReference>
<dbReference type="EMBL" id="AUSU01009605">
    <property type="protein sequence ID" value="EPS58036.1"/>
    <property type="molecule type" value="Genomic_DNA"/>
</dbReference>
<evidence type="ECO:0000313" key="1">
    <source>
        <dbReference type="EMBL" id="EPS58036.1"/>
    </source>
</evidence>
<protein>
    <recommendedName>
        <fullName evidence="3">ZZ-type domain-containing protein</fullName>
    </recommendedName>
</protein>
<proteinExistence type="predicted"/>
<dbReference type="OrthoDB" id="1687645at2759"/>
<feature type="non-terminal residue" evidence="1">
    <location>
        <position position="1"/>
    </location>
</feature>
<dbReference type="PANTHER" id="PTHR45081:SF1">
    <property type="entry name" value="EF HAND FAMILY PROTEIN, PUTATIVE, EXPRESSED-RELATED"/>
    <property type="match status" value="1"/>
</dbReference>
<dbReference type="PANTHER" id="PTHR45081">
    <property type="entry name" value="EF HAND FAMILY PROTEIN, PUTATIVE, EXPRESSED-RELATED"/>
    <property type="match status" value="1"/>
</dbReference>
<sequence>IAPLCDGPLDKRKQVAYESLSWRAANRGSTQINKPDAERYIDLLRAIYIPKGAQLEAAAGGSGSSETTTTTTVELPEFSAMFDDRERGFGILSSLAKLETGDRIRHGRQVCAACRYPIIGSRFREAKWHFSLCSQCYSEGRVPSSAYKQEEEEYTFKEYANETAAMKDKCLWFGSKSSK</sequence>
<evidence type="ECO:0008006" key="3">
    <source>
        <dbReference type="Google" id="ProtNLM"/>
    </source>
</evidence>
<name>S8C0R7_9LAMI</name>
<keyword evidence="2" id="KW-1185">Reference proteome</keyword>
<dbReference type="GO" id="GO:0005886">
    <property type="term" value="C:plasma membrane"/>
    <property type="evidence" value="ECO:0007669"/>
    <property type="project" value="TreeGrafter"/>
</dbReference>
<feature type="non-terminal residue" evidence="1">
    <location>
        <position position="179"/>
    </location>
</feature>
<comment type="caution">
    <text evidence="1">The sequence shown here is derived from an EMBL/GenBank/DDBJ whole genome shotgun (WGS) entry which is preliminary data.</text>
</comment>
<dbReference type="AlphaFoldDB" id="S8C0R7"/>
<reference evidence="1 2" key="1">
    <citation type="journal article" date="2013" name="BMC Genomics">
        <title>The miniature genome of a carnivorous plant Genlisea aurea contains a low number of genes and short non-coding sequences.</title>
        <authorList>
            <person name="Leushkin E.V."/>
            <person name="Sutormin R.A."/>
            <person name="Nabieva E.R."/>
            <person name="Penin A.A."/>
            <person name="Kondrashov A.S."/>
            <person name="Logacheva M.D."/>
        </authorList>
    </citation>
    <scope>NUCLEOTIDE SEQUENCE [LARGE SCALE GENOMIC DNA]</scope>
</reference>
<accession>S8C0R7</accession>
<organism evidence="1 2">
    <name type="scientific">Genlisea aurea</name>
    <dbReference type="NCBI Taxonomy" id="192259"/>
    <lineage>
        <taxon>Eukaryota</taxon>
        <taxon>Viridiplantae</taxon>
        <taxon>Streptophyta</taxon>
        <taxon>Embryophyta</taxon>
        <taxon>Tracheophyta</taxon>
        <taxon>Spermatophyta</taxon>
        <taxon>Magnoliopsida</taxon>
        <taxon>eudicotyledons</taxon>
        <taxon>Gunneridae</taxon>
        <taxon>Pentapetalae</taxon>
        <taxon>asterids</taxon>
        <taxon>lamiids</taxon>
        <taxon>Lamiales</taxon>
        <taxon>Lentibulariaceae</taxon>
        <taxon>Genlisea</taxon>
    </lineage>
</organism>
<gene>
    <name evidence="1" type="ORF">M569_16782</name>
</gene>
<evidence type="ECO:0000313" key="2">
    <source>
        <dbReference type="Proteomes" id="UP000015453"/>
    </source>
</evidence>